<dbReference type="EMBL" id="FOMB01000013">
    <property type="protein sequence ID" value="SFC88531.1"/>
    <property type="molecule type" value="Genomic_DNA"/>
</dbReference>
<accession>A0A1I1MT32</accession>
<keyword evidence="7 8" id="KW-0472">Membrane</keyword>
<dbReference type="CDD" id="cd17503">
    <property type="entry name" value="MFS_LmrB_MDR_like"/>
    <property type="match status" value="1"/>
</dbReference>
<dbReference type="RefSeq" id="WP_280140238.1">
    <property type="nucleotide sequence ID" value="NZ_FOMB01000013.1"/>
</dbReference>
<dbReference type="AlphaFoldDB" id="A0A1I1MT32"/>
<evidence type="ECO:0000256" key="8">
    <source>
        <dbReference type="SAM" id="Phobius"/>
    </source>
</evidence>
<evidence type="ECO:0000313" key="10">
    <source>
        <dbReference type="EMBL" id="SFC88531.1"/>
    </source>
</evidence>
<feature type="transmembrane region" description="Helical" evidence="8">
    <location>
        <begin position="407"/>
        <end position="426"/>
    </location>
</feature>
<feature type="transmembrane region" description="Helical" evidence="8">
    <location>
        <begin position="273"/>
        <end position="296"/>
    </location>
</feature>
<evidence type="ECO:0000256" key="7">
    <source>
        <dbReference type="ARBA" id="ARBA00023136"/>
    </source>
</evidence>
<reference evidence="10 11" key="1">
    <citation type="submission" date="2016-10" db="EMBL/GenBank/DDBJ databases">
        <authorList>
            <person name="de Groot N.N."/>
        </authorList>
    </citation>
    <scope>NUCLEOTIDE SEQUENCE [LARGE SCALE GENOMIC DNA]</scope>
    <source>
        <strain evidence="10 11">CGMCC 1.10210</strain>
    </source>
</reference>
<keyword evidence="6 8" id="KW-1133">Transmembrane helix</keyword>
<name>A0A1I1MT32_9HYPH</name>
<dbReference type="InterPro" id="IPR011701">
    <property type="entry name" value="MFS"/>
</dbReference>
<dbReference type="InterPro" id="IPR020846">
    <property type="entry name" value="MFS_dom"/>
</dbReference>
<feature type="transmembrane region" description="Helical" evidence="8">
    <location>
        <begin position="208"/>
        <end position="225"/>
    </location>
</feature>
<feature type="transmembrane region" description="Helical" evidence="8">
    <location>
        <begin position="482"/>
        <end position="499"/>
    </location>
</feature>
<dbReference type="PANTHER" id="PTHR42718">
    <property type="entry name" value="MAJOR FACILITATOR SUPERFAMILY MULTIDRUG TRANSPORTER MFSC"/>
    <property type="match status" value="1"/>
</dbReference>
<gene>
    <name evidence="10" type="ORF">SAMN04488059_113103</name>
</gene>
<evidence type="ECO:0000259" key="9">
    <source>
        <dbReference type="PROSITE" id="PS50850"/>
    </source>
</evidence>
<dbReference type="Proteomes" id="UP000182258">
    <property type="component" value="Unassembled WGS sequence"/>
</dbReference>
<keyword evidence="4" id="KW-1003">Cell membrane</keyword>
<feature type="transmembrane region" description="Helical" evidence="8">
    <location>
        <begin position="174"/>
        <end position="196"/>
    </location>
</feature>
<evidence type="ECO:0000256" key="6">
    <source>
        <dbReference type="ARBA" id="ARBA00022989"/>
    </source>
</evidence>
<dbReference type="NCBIfam" id="TIGR00711">
    <property type="entry name" value="efflux_EmrB"/>
    <property type="match status" value="1"/>
</dbReference>
<comment type="subcellular location">
    <subcellularLocation>
        <location evidence="1">Cell membrane</location>
        <topology evidence="1">Multi-pass membrane protein</topology>
    </subcellularLocation>
</comment>
<dbReference type="PANTHER" id="PTHR42718:SF9">
    <property type="entry name" value="MAJOR FACILITATOR SUPERFAMILY MULTIDRUG TRANSPORTER MFSC"/>
    <property type="match status" value="1"/>
</dbReference>
<evidence type="ECO:0000256" key="2">
    <source>
        <dbReference type="ARBA" id="ARBA00008537"/>
    </source>
</evidence>
<evidence type="ECO:0000256" key="4">
    <source>
        <dbReference type="ARBA" id="ARBA00022475"/>
    </source>
</evidence>
<protein>
    <submittedName>
        <fullName evidence="10">MFS transporter, DHA2 family, multidrug resistance protein</fullName>
    </submittedName>
</protein>
<sequence>MAKAVSETLSAPALIVKNKGLLTAALMLATVMQVLDTTIANVALPHMAASLGAAQNEITWVLTSYIVAAAIATPLTGWMADRIGQKRLFMVAVIGFTVASALCGIATSLPEMVMFRVLQGVFGAVIAPLAQTVLLNINPKERIGQAMAIYGMGIMVAPIIGPTLGGWLTESFDWRWVFLINLPLGVLAVFMLFVFMPDTEIKRRRFDFFGFGMLALGVGALQLMLDRGADNFWFSSMETWIELGLVITGLWVFVVHCLTAENPFLDLRIFKDLNFSLASVLMFLVGITLFSGLALLPPMLQSLMGYPVIFSSVIMAPRGVATLLSMVVVGRLIGKVDPRLLMLFGIGCMAYSLYGMTSFSLQMDYWPVITTGVIQGFGMGFLFVPLQALAFATIAPKYRADATSMFALVRNMGNGVGISLVTAVLSNMMQVNHAELAERLTATSQNVINQMPSLLGGSAQAVAIVNGLVTQQAAMLSYLDDFWLMLLLSLAAIPLVLLLRGPKKSARPKTEEEKALERAHAMAE</sequence>
<dbReference type="Pfam" id="PF07690">
    <property type="entry name" value="MFS_1"/>
    <property type="match status" value="1"/>
</dbReference>
<dbReference type="Gene3D" id="1.20.1250.20">
    <property type="entry name" value="MFS general substrate transporter like domains"/>
    <property type="match status" value="1"/>
</dbReference>
<feature type="transmembrane region" description="Helical" evidence="8">
    <location>
        <begin position="21"/>
        <end position="46"/>
    </location>
</feature>
<feature type="transmembrane region" description="Helical" evidence="8">
    <location>
        <begin position="58"/>
        <end position="76"/>
    </location>
</feature>
<feature type="transmembrane region" description="Helical" evidence="8">
    <location>
        <begin position="308"/>
        <end position="333"/>
    </location>
</feature>
<evidence type="ECO:0000256" key="5">
    <source>
        <dbReference type="ARBA" id="ARBA00022692"/>
    </source>
</evidence>
<feature type="transmembrane region" description="Helical" evidence="8">
    <location>
        <begin position="373"/>
        <end position="395"/>
    </location>
</feature>
<keyword evidence="5 8" id="KW-0812">Transmembrane</keyword>
<dbReference type="PROSITE" id="PS50850">
    <property type="entry name" value="MFS"/>
    <property type="match status" value="1"/>
</dbReference>
<feature type="transmembrane region" description="Helical" evidence="8">
    <location>
        <begin position="147"/>
        <end position="168"/>
    </location>
</feature>
<evidence type="ECO:0000313" key="11">
    <source>
        <dbReference type="Proteomes" id="UP000182258"/>
    </source>
</evidence>
<dbReference type="GO" id="GO:0005886">
    <property type="term" value="C:plasma membrane"/>
    <property type="evidence" value="ECO:0007669"/>
    <property type="project" value="UniProtKB-SubCell"/>
</dbReference>
<dbReference type="PRINTS" id="PR01036">
    <property type="entry name" value="TCRTETB"/>
</dbReference>
<dbReference type="Gene3D" id="1.20.1720.10">
    <property type="entry name" value="Multidrug resistance protein D"/>
    <property type="match status" value="1"/>
</dbReference>
<dbReference type="GO" id="GO:0022857">
    <property type="term" value="F:transmembrane transporter activity"/>
    <property type="evidence" value="ECO:0007669"/>
    <property type="project" value="InterPro"/>
</dbReference>
<dbReference type="SUPFAM" id="SSF103473">
    <property type="entry name" value="MFS general substrate transporter"/>
    <property type="match status" value="1"/>
</dbReference>
<feature type="transmembrane region" description="Helical" evidence="8">
    <location>
        <begin position="240"/>
        <end position="261"/>
    </location>
</feature>
<evidence type="ECO:0000256" key="3">
    <source>
        <dbReference type="ARBA" id="ARBA00022448"/>
    </source>
</evidence>
<organism evidence="10 11">
    <name type="scientific">Devosia psychrophila</name>
    <dbReference type="NCBI Taxonomy" id="728005"/>
    <lineage>
        <taxon>Bacteria</taxon>
        <taxon>Pseudomonadati</taxon>
        <taxon>Pseudomonadota</taxon>
        <taxon>Alphaproteobacteria</taxon>
        <taxon>Hyphomicrobiales</taxon>
        <taxon>Devosiaceae</taxon>
        <taxon>Devosia</taxon>
    </lineage>
</organism>
<comment type="similarity">
    <text evidence="2">Belongs to the major facilitator superfamily. EmrB family.</text>
</comment>
<feature type="transmembrane region" description="Helical" evidence="8">
    <location>
        <begin position="340"/>
        <end position="361"/>
    </location>
</feature>
<dbReference type="InterPro" id="IPR036259">
    <property type="entry name" value="MFS_trans_sf"/>
</dbReference>
<proteinExistence type="inferred from homology"/>
<keyword evidence="3" id="KW-0813">Transport</keyword>
<dbReference type="STRING" id="728005.SAMN04488059_113103"/>
<evidence type="ECO:0000256" key="1">
    <source>
        <dbReference type="ARBA" id="ARBA00004651"/>
    </source>
</evidence>
<feature type="domain" description="Major facilitator superfamily (MFS) profile" evidence="9">
    <location>
        <begin position="22"/>
        <end position="504"/>
    </location>
</feature>
<feature type="transmembrane region" description="Helical" evidence="8">
    <location>
        <begin position="113"/>
        <end position="135"/>
    </location>
</feature>
<feature type="transmembrane region" description="Helical" evidence="8">
    <location>
        <begin position="88"/>
        <end position="107"/>
    </location>
</feature>
<dbReference type="InterPro" id="IPR004638">
    <property type="entry name" value="EmrB-like"/>
</dbReference>